<dbReference type="eggNOG" id="arCOG00856">
    <property type="taxonomic scope" value="Archaea"/>
</dbReference>
<accession>M0LMJ7</accession>
<keyword evidence="2 6" id="KW-0436">Ligase</keyword>
<name>M0LMJ7_NATLA</name>
<protein>
    <submittedName>
        <fullName evidence="5 6">AMP-dependent synthetase</fullName>
    </submittedName>
</protein>
<reference evidence="5" key="3">
    <citation type="submission" date="2017-01" db="EMBL/GenBank/DDBJ databases">
        <authorList>
            <person name="Mah S.A."/>
            <person name="Swanson W.J."/>
            <person name="Moy G.W."/>
            <person name="Vacquier V.D."/>
        </authorList>
    </citation>
    <scope>NUCLEOTIDE SEQUENCE</scope>
    <source>
        <strain evidence="5">AJ5</strain>
    </source>
</reference>
<evidence type="ECO:0000313" key="8">
    <source>
        <dbReference type="Proteomes" id="UP000186547"/>
    </source>
</evidence>
<dbReference type="GeneID" id="30920345"/>
<dbReference type="EMBL" id="CP019285">
    <property type="protein sequence ID" value="APW97063.1"/>
    <property type="molecule type" value="Genomic_DNA"/>
</dbReference>
<reference evidence="6 7" key="2">
    <citation type="journal article" date="2014" name="PLoS Genet.">
        <title>Phylogenetically driven sequencing of extremely halophilic archaea reveals strategies for static and dynamic osmo-response.</title>
        <authorList>
            <person name="Becker E.A."/>
            <person name="Seitzer P.M."/>
            <person name="Tritt A."/>
            <person name="Larsen D."/>
            <person name="Krusor M."/>
            <person name="Yao A.I."/>
            <person name="Wu D."/>
            <person name="Madern D."/>
            <person name="Eisen J.A."/>
            <person name="Darling A.E."/>
            <person name="Facciotti M.T."/>
        </authorList>
    </citation>
    <scope>NUCLEOTIDE SEQUENCE [LARGE SCALE GENOMIC DNA]</scope>
    <source>
        <strain evidence="6 7">AJ5</strain>
    </source>
</reference>
<dbReference type="Gene3D" id="3.40.50.12780">
    <property type="entry name" value="N-terminal domain of ligase-like"/>
    <property type="match status" value="1"/>
</dbReference>
<dbReference type="SUPFAM" id="SSF56801">
    <property type="entry name" value="Acetyl-CoA synthetase-like"/>
    <property type="match status" value="1"/>
</dbReference>
<dbReference type="InterPro" id="IPR042099">
    <property type="entry name" value="ANL_N_sf"/>
</dbReference>
<evidence type="ECO:0000256" key="3">
    <source>
        <dbReference type="SAM" id="MobiDB-lite"/>
    </source>
</evidence>
<dbReference type="RefSeq" id="WP_007141264.1">
    <property type="nucleotide sequence ID" value="NZ_AOLZ01000031.1"/>
</dbReference>
<dbReference type="PANTHER" id="PTHR43201:SF5">
    <property type="entry name" value="MEDIUM-CHAIN ACYL-COA LIGASE ACSF2, MITOCHONDRIAL"/>
    <property type="match status" value="1"/>
</dbReference>
<feature type="region of interest" description="Disordered" evidence="3">
    <location>
        <begin position="368"/>
        <end position="423"/>
    </location>
</feature>
<dbReference type="Proteomes" id="UP000011555">
    <property type="component" value="Unassembled WGS sequence"/>
</dbReference>
<reference evidence="5 8" key="1">
    <citation type="journal article" date="2011" name="J. Bacteriol.">
        <title>Genome sequence of Halobiforma lacisalsi AJ5, an extremely halophilic archaeon which harbors a bop gene.</title>
        <authorList>
            <person name="Jiang X."/>
            <person name="Wang S."/>
            <person name="Cheng H."/>
            <person name="Huo Y."/>
            <person name="Zhang X."/>
            <person name="Zhu X."/>
            <person name="Han X."/>
            <person name="Ni P."/>
            <person name="Wu M."/>
        </authorList>
    </citation>
    <scope>NUCLEOTIDE SEQUENCE [LARGE SCALE GENOMIC DNA]</scope>
    <source>
        <strain evidence="5 8">AJ5</strain>
    </source>
</reference>
<gene>
    <name evidence="6" type="ORF">C445_07690</name>
    <name evidence="5" type="ORF">CHINAEXTREME_04435</name>
</gene>
<evidence type="ECO:0000313" key="7">
    <source>
        <dbReference type="Proteomes" id="UP000011555"/>
    </source>
</evidence>
<dbReference type="EMBL" id="AOLZ01000031">
    <property type="protein sequence ID" value="EMA34782.1"/>
    <property type="molecule type" value="Genomic_DNA"/>
</dbReference>
<dbReference type="Proteomes" id="UP000186547">
    <property type="component" value="Chromosome"/>
</dbReference>
<feature type="compositionally biased region" description="Basic and acidic residues" evidence="3">
    <location>
        <begin position="393"/>
        <end position="412"/>
    </location>
</feature>
<dbReference type="GO" id="GO:0031956">
    <property type="term" value="F:medium-chain fatty acid-CoA ligase activity"/>
    <property type="evidence" value="ECO:0007669"/>
    <property type="project" value="TreeGrafter"/>
</dbReference>
<keyword evidence="7" id="KW-1185">Reference proteome</keyword>
<dbReference type="PANTHER" id="PTHR43201">
    <property type="entry name" value="ACYL-COA SYNTHETASE"/>
    <property type="match status" value="1"/>
</dbReference>
<dbReference type="PATRIC" id="fig|358396.7.peg.1556"/>
<evidence type="ECO:0000313" key="5">
    <source>
        <dbReference type="EMBL" id="APW97063.1"/>
    </source>
</evidence>
<comment type="similarity">
    <text evidence="1">Belongs to the ATP-dependent AMP-binding enzyme family.</text>
</comment>
<evidence type="ECO:0000256" key="2">
    <source>
        <dbReference type="ARBA" id="ARBA00022598"/>
    </source>
</evidence>
<dbReference type="InterPro" id="IPR000873">
    <property type="entry name" value="AMP-dep_synth/lig_dom"/>
</dbReference>
<sequence length="423" mass="44977">MTLSLARRADRHPDRTAVVDVSEERLYAPAETVHEERLSYAALSRMADAVARRLAARGIGTGNTVCLVSRNRAASLATLFACRRLGATLAPISHWLTPATVERPFAVLEPDLVVSERAQRDLVRSIPFDRSVTFAELAETESADDPSATSATDDAGPLLALHGDGGRPVATFSEATLEWNCVSAMIAWGISRTDVVPILPPLFAGDALVRAALPVLYAGGELLLDRAFDPGDTVTAMAERETTLLSGRAGSLADLADDDRFPAPLESVARVLCEGAVPAPLRDAARETETPVARTFGRLECPTAFGGRLDSTAVRAGVDPEESGVGPPMPDCRVRLVEDGEPIPAGRAGEGRLDLAGRLVADRYVGPPGLLEPGETGSGEETEALETVATGEGRPRFSDGWLETDRRVRRDGAGNYHPIESED</sequence>
<dbReference type="STRING" id="358396.CHINAEXTREME_04435"/>
<evidence type="ECO:0000259" key="4">
    <source>
        <dbReference type="Pfam" id="PF00501"/>
    </source>
</evidence>
<dbReference type="Pfam" id="PF00501">
    <property type="entry name" value="AMP-binding"/>
    <property type="match status" value="1"/>
</dbReference>
<evidence type="ECO:0000313" key="6">
    <source>
        <dbReference type="EMBL" id="EMA34782.1"/>
    </source>
</evidence>
<dbReference type="GO" id="GO:0006631">
    <property type="term" value="P:fatty acid metabolic process"/>
    <property type="evidence" value="ECO:0007669"/>
    <property type="project" value="TreeGrafter"/>
</dbReference>
<evidence type="ECO:0000256" key="1">
    <source>
        <dbReference type="ARBA" id="ARBA00006432"/>
    </source>
</evidence>
<dbReference type="KEGG" id="hlc:CHINAEXTREME04435"/>
<dbReference type="AlphaFoldDB" id="M0LMJ7"/>
<proteinExistence type="inferred from homology"/>
<organism evidence="6 7">
    <name type="scientific">Natronobacterium lacisalsi AJ5</name>
    <dbReference type="NCBI Taxonomy" id="358396"/>
    <lineage>
        <taxon>Archaea</taxon>
        <taxon>Methanobacteriati</taxon>
        <taxon>Methanobacteriota</taxon>
        <taxon>Stenosarchaea group</taxon>
        <taxon>Halobacteria</taxon>
        <taxon>Halobacteriales</taxon>
        <taxon>Natrialbaceae</taxon>
        <taxon>Natronobacterium</taxon>
    </lineage>
</organism>
<feature type="domain" description="AMP-dependent synthetase/ligase" evidence="4">
    <location>
        <begin position="6"/>
        <end position="364"/>
    </location>
</feature>